<keyword evidence="2 3" id="KW-0040">ANK repeat</keyword>
<dbReference type="PANTHER" id="PTHR24123:SF33">
    <property type="entry name" value="PROTEIN HOS4"/>
    <property type="match status" value="1"/>
</dbReference>
<feature type="repeat" description="ANK" evidence="3">
    <location>
        <begin position="310"/>
        <end position="342"/>
    </location>
</feature>
<dbReference type="Pfam" id="PF12796">
    <property type="entry name" value="Ank_2"/>
    <property type="match status" value="3"/>
</dbReference>
<keyword evidence="6" id="KW-1185">Reference proteome</keyword>
<comment type="caution">
    <text evidence="5">The sequence shown here is derived from an EMBL/GenBank/DDBJ whole genome shotgun (WGS) entry which is preliminary data.</text>
</comment>
<sequence>MTTLHLACLSGSSNAVNSILSFVNGKEYEKEFLSMKSSDGMNAFHYACLNWNSEVLLTLLQSGKYENFNDKDNSENYHHKLYKNDLNEDGIDKIKPLHVAIMTGCLKSVDLILNYRQQALQAEQQHLIQIKQIEQAQKAQKMQQDKNLNQVSKTSQNEQNLQNLALFIQRISPKKSKKLLSNFPQQFQQNQNQQKNQNQNLTQNQPDLTEDPEYLNKQLIFRKRNQELSHYSYIINSTTEKMNKTPLIIAVQYNDIEIVSFLAKQKLINLNLKDKIGRSPLHLASILGYDEIVKILLHKKGIILNEHSSEGMTPLHYACMKDHPEVVSLLLKYQSNDSNDSAEDANDKYVVDVNARTPWTLETPLHFTQSASVLNLLINEGLNLDLNAVNRNGMTALHIACKNINFEVAKILIDIFSTSKIDVNLQDKSGKTPLHYACLNSDFELTKALLQVNGININLTDNDGLIPIMAACKNPNSNLIDLMLSRPELTISDQDRDIINRAKEIKV</sequence>
<evidence type="ECO:0000256" key="2">
    <source>
        <dbReference type="ARBA" id="ARBA00023043"/>
    </source>
</evidence>
<feature type="repeat" description="ANK" evidence="3">
    <location>
        <begin position="39"/>
        <end position="71"/>
    </location>
</feature>
<name>A0ABR2JJV1_9EUKA</name>
<accession>A0ABR2JJV1</accession>
<evidence type="ECO:0000313" key="6">
    <source>
        <dbReference type="Proteomes" id="UP001470230"/>
    </source>
</evidence>
<dbReference type="InterPro" id="IPR051165">
    <property type="entry name" value="Multifunctional_ANK_Repeat"/>
</dbReference>
<feature type="repeat" description="ANK" evidence="3">
    <location>
        <begin position="429"/>
        <end position="462"/>
    </location>
</feature>
<feature type="repeat" description="ANK" evidence="3">
    <location>
        <begin position="392"/>
        <end position="428"/>
    </location>
</feature>
<feature type="compositionally biased region" description="Low complexity" evidence="4">
    <location>
        <begin position="189"/>
        <end position="205"/>
    </location>
</feature>
<dbReference type="PROSITE" id="PS50297">
    <property type="entry name" value="ANK_REP_REGION"/>
    <property type="match status" value="4"/>
</dbReference>
<evidence type="ECO:0008006" key="7">
    <source>
        <dbReference type="Google" id="ProtNLM"/>
    </source>
</evidence>
<keyword evidence="1" id="KW-0677">Repeat</keyword>
<proteinExistence type="predicted"/>
<dbReference type="SUPFAM" id="SSF48403">
    <property type="entry name" value="Ankyrin repeat"/>
    <property type="match status" value="1"/>
</dbReference>
<organism evidence="5 6">
    <name type="scientific">Tritrichomonas musculus</name>
    <dbReference type="NCBI Taxonomy" id="1915356"/>
    <lineage>
        <taxon>Eukaryota</taxon>
        <taxon>Metamonada</taxon>
        <taxon>Parabasalia</taxon>
        <taxon>Tritrichomonadida</taxon>
        <taxon>Tritrichomonadidae</taxon>
        <taxon>Tritrichomonas</taxon>
    </lineage>
</organism>
<feature type="repeat" description="ANK" evidence="3">
    <location>
        <begin position="276"/>
        <end position="297"/>
    </location>
</feature>
<dbReference type="SMART" id="SM00248">
    <property type="entry name" value="ANK"/>
    <property type="match status" value="8"/>
</dbReference>
<evidence type="ECO:0000256" key="4">
    <source>
        <dbReference type="SAM" id="MobiDB-lite"/>
    </source>
</evidence>
<gene>
    <name evidence="5" type="ORF">M9Y10_004921</name>
</gene>
<dbReference type="PROSITE" id="PS50088">
    <property type="entry name" value="ANK_REPEAT"/>
    <property type="match status" value="5"/>
</dbReference>
<reference evidence="5 6" key="1">
    <citation type="submission" date="2024-04" db="EMBL/GenBank/DDBJ databases">
        <title>Tritrichomonas musculus Genome.</title>
        <authorList>
            <person name="Alves-Ferreira E."/>
            <person name="Grigg M."/>
            <person name="Lorenzi H."/>
            <person name="Galac M."/>
        </authorList>
    </citation>
    <scope>NUCLEOTIDE SEQUENCE [LARGE SCALE GENOMIC DNA]</scope>
    <source>
        <strain evidence="5 6">EAF2021</strain>
    </source>
</reference>
<protein>
    <recommendedName>
        <fullName evidence="7">Ankyrin repeat protein</fullName>
    </recommendedName>
</protein>
<dbReference type="EMBL" id="JAPFFF010000011">
    <property type="protein sequence ID" value="KAK8878157.1"/>
    <property type="molecule type" value="Genomic_DNA"/>
</dbReference>
<dbReference type="PANTHER" id="PTHR24123">
    <property type="entry name" value="ANKYRIN REPEAT-CONTAINING"/>
    <property type="match status" value="1"/>
</dbReference>
<evidence type="ECO:0000256" key="1">
    <source>
        <dbReference type="ARBA" id="ARBA00022737"/>
    </source>
</evidence>
<feature type="region of interest" description="Disordered" evidence="4">
    <location>
        <begin position="189"/>
        <end position="209"/>
    </location>
</feature>
<dbReference type="InterPro" id="IPR002110">
    <property type="entry name" value="Ankyrin_rpt"/>
</dbReference>
<dbReference type="Gene3D" id="1.25.40.20">
    <property type="entry name" value="Ankyrin repeat-containing domain"/>
    <property type="match status" value="2"/>
</dbReference>
<evidence type="ECO:0000256" key="3">
    <source>
        <dbReference type="PROSITE-ProRule" id="PRU00023"/>
    </source>
</evidence>
<dbReference type="Proteomes" id="UP001470230">
    <property type="component" value="Unassembled WGS sequence"/>
</dbReference>
<evidence type="ECO:0000313" key="5">
    <source>
        <dbReference type="EMBL" id="KAK8878157.1"/>
    </source>
</evidence>
<dbReference type="InterPro" id="IPR036770">
    <property type="entry name" value="Ankyrin_rpt-contain_sf"/>
</dbReference>